<protein>
    <submittedName>
        <fullName evidence="8">ABC transporter permease</fullName>
    </submittedName>
</protein>
<dbReference type="GO" id="GO:0140359">
    <property type="term" value="F:ABC-type transporter activity"/>
    <property type="evidence" value="ECO:0007669"/>
    <property type="project" value="InterPro"/>
</dbReference>
<feature type="transmembrane region" description="Helical" evidence="6">
    <location>
        <begin position="308"/>
        <end position="327"/>
    </location>
</feature>
<dbReference type="Proteomes" id="UP000680020">
    <property type="component" value="Unassembled WGS sequence"/>
</dbReference>
<dbReference type="InterPro" id="IPR051449">
    <property type="entry name" value="ABC-2_transporter_component"/>
</dbReference>
<evidence type="ECO:0000313" key="8">
    <source>
        <dbReference type="EMBL" id="MBS7825159.1"/>
    </source>
</evidence>
<feature type="transmembrane region" description="Helical" evidence="6">
    <location>
        <begin position="369"/>
        <end position="389"/>
    </location>
</feature>
<evidence type="ECO:0000256" key="6">
    <source>
        <dbReference type="SAM" id="Phobius"/>
    </source>
</evidence>
<feature type="transmembrane region" description="Helical" evidence="6">
    <location>
        <begin position="247"/>
        <end position="269"/>
    </location>
</feature>
<evidence type="ECO:0000313" key="9">
    <source>
        <dbReference type="Proteomes" id="UP000680020"/>
    </source>
</evidence>
<accession>A0AB35BZI0</accession>
<feature type="transmembrane region" description="Helical" evidence="6">
    <location>
        <begin position="193"/>
        <end position="216"/>
    </location>
</feature>
<evidence type="ECO:0000256" key="5">
    <source>
        <dbReference type="ARBA" id="ARBA00023136"/>
    </source>
</evidence>
<gene>
    <name evidence="8" type="ORF">J7561_08080</name>
</gene>
<feature type="domain" description="ABC-2 type transporter transmembrane" evidence="7">
    <location>
        <begin position="32"/>
        <end position="384"/>
    </location>
</feature>
<dbReference type="GO" id="GO:0005886">
    <property type="term" value="C:plasma membrane"/>
    <property type="evidence" value="ECO:0007669"/>
    <property type="project" value="UniProtKB-SubCell"/>
</dbReference>
<proteinExistence type="predicted"/>
<dbReference type="InterPro" id="IPR013525">
    <property type="entry name" value="ABC2_TM"/>
</dbReference>
<organism evidence="8 9">
    <name type="scientific">Wohlfahrtiimonas chitiniclastica</name>
    <dbReference type="NCBI Taxonomy" id="400946"/>
    <lineage>
        <taxon>Bacteria</taxon>
        <taxon>Pseudomonadati</taxon>
        <taxon>Pseudomonadota</taxon>
        <taxon>Gammaproteobacteria</taxon>
        <taxon>Cardiobacteriales</taxon>
        <taxon>Ignatzschineriaceae</taxon>
        <taxon>Wohlfahrtiimonas</taxon>
    </lineage>
</organism>
<sequence length="398" mass="44320">MKTPITKTQAQNSFFFGFWREWKIIGRSKPLFASVFLYPLIVIFGMMYMFNAEVINRVPITVVDLDNTSTSRSLIQHVSASPSISVAMRNDNLSDAKTALLKGDIFGILLIPNDFEKRMLGNLQPEITGFSNLQYMALGNVLKVGFTQAFGSSLMTMQAERLTTQGVTAQLAMKELSPVAADLHPVFNPTLNYVYTLVNGIVPTILQIIVMLSIAYTTVQDKYGQLGVLGILRMNNNSVFQFVVNKIAPYTLVFLMSLFTLDIGLMFFFELPLRGSLLWEMLASFTFITSASLCAIVLTLWLPQRSLNYGSVSIFASPAFGFTGLFYPRMSMDLFAQIWGAILPITWYIEARLDQTLRDAGLLTSLKSIIAMMLIGIVAYGLIVLRVALLKKAEAKHA</sequence>
<keyword evidence="3 6" id="KW-0812">Transmembrane</keyword>
<evidence type="ECO:0000256" key="4">
    <source>
        <dbReference type="ARBA" id="ARBA00022989"/>
    </source>
</evidence>
<evidence type="ECO:0000256" key="3">
    <source>
        <dbReference type="ARBA" id="ARBA00022692"/>
    </source>
</evidence>
<comment type="caution">
    <text evidence="8">The sequence shown here is derived from an EMBL/GenBank/DDBJ whole genome shotgun (WGS) entry which is preliminary data.</text>
</comment>
<keyword evidence="2" id="KW-1003">Cell membrane</keyword>
<keyword evidence="5 6" id="KW-0472">Membrane</keyword>
<evidence type="ECO:0000256" key="1">
    <source>
        <dbReference type="ARBA" id="ARBA00004651"/>
    </source>
</evidence>
<dbReference type="Gene3D" id="3.40.1710.10">
    <property type="entry name" value="abc type-2 transporter like domain"/>
    <property type="match status" value="1"/>
</dbReference>
<keyword evidence="4 6" id="KW-1133">Transmembrane helix</keyword>
<evidence type="ECO:0000256" key="2">
    <source>
        <dbReference type="ARBA" id="ARBA00022475"/>
    </source>
</evidence>
<feature type="transmembrane region" description="Helical" evidence="6">
    <location>
        <begin position="31"/>
        <end position="50"/>
    </location>
</feature>
<dbReference type="RefSeq" id="WP_063455370.1">
    <property type="nucleotide sequence ID" value="NZ_CP115969.1"/>
</dbReference>
<dbReference type="PANTHER" id="PTHR30294">
    <property type="entry name" value="MEMBRANE COMPONENT OF ABC TRANSPORTER YHHJ-RELATED"/>
    <property type="match status" value="1"/>
</dbReference>
<dbReference type="AlphaFoldDB" id="A0AB35BZI0"/>
<dbReference type="PANTHER" id="PTHR30294:SF47">
    <property type="entry name" value="INNER MEMBRANE TRANSPORT PERMEASE YHHJ"/>
    <property type="match status" value="1"/>
</dbReference>
<dbReference type="EMBL" id="JAGIBU010000007">
    <property type="protein sequence ID" value="MBS7825159.1"/>
    <property type="molecule type" value="Genomic_DNA"/>
</dbReference>
<feature type="transmembrane region" description="Helical" evidence="6">
    <location>
        <begin position="281"/>
        <end position="302"/>
    </location>
</feature>
<name>A0AB35BZI0_9GAMM</name>
<evidence type="ECO:0000259" key="7">
    <source>
        <dbReference type="Pfam" id="PF12698"/>
    </source>
</evidence>
<reference evidence="8" key="1">
    <citation type="submission" date="2021-03" db="EMBL/GenBank/DDBJ databases">
        <title>Identification and antibiotic profiling of Wohlfahrtiimonas chitiniclastica, an underestimated human pathogen.</title>
        <authorList>
            <person name="Kopf A."/>
            <person name="Bunk B."/>
            <person name="Coldewey S."/>
            <person name="Gunzer F."/>
            <person name="Riedel T."/>
            <person name="Schroettner P."/>
        </authorList>
    </citation>
    <scope>NUCLEOTIDE SEQUENCE</scope>
    <source>
        <strain evidence="8">DSM 100917</strain>
    </source>
</reference>
<comment type="subcellular location">
    <subcellularLocation>
        <location evidence="1">Cell membrane</location>
        <topology evidence="1">Multi-pass membrane protein</topology>
    </subcellularLocation>
</comment>
<dbReference type="GeneID" id="58264205"/>
<dbReference type="Pfam" id="PF12698">
    <property type="entry name" value="ABC2_membrane_3"/>
    <property type="match status" value="1"/>
</dbReference>